<protein>
    <submittedName>
        <fullName evidence="8">Facilitator superfamily protein</fullName>
    </submittedName>
</protein>
<dbReference type="AlphaFoldDB" id="A0A380K1H2"/>
<sequence>MKSITRNTFVYLLANFLVTVAYSMPHLILTVILLSKGLSLLQILIVQSAYSIAIVLFEFPSGLIADNYSRKNIYSLSKLFLIDYKCF</sequence>
<evidence type="ECO:0000256" key="3">
    <source>
        <dbReference type="ARBA" id="ARBA00022692"/>
    </source>
</evidence>
<evidence type="ECO:0000256" key="4">
    <source>
        <dbReference type="ARBA" id="ARBA00022989"/>
    </source>
</evidence>
<name>A0A380K1H2_9STRE</name>
<keyword evidence="4 6" id="KW-1133">Transmembrane helix</keyword>
<reference evidence="8 9" key="1">
    <citation type="submission" date="2018-06" db="EMBL/GenBank/DDBJ databases">
        <authorList>
            <consortium name="Pathogen Informatics"/>
            <person name="Doyle S."/>
        </authorList>
    </citation>
    <scope>NUCLEOTIDE SEQUENCE [LARGE SCALE GENOMIC DNA]</scope>
    <source>
        <strain evidence="8 9">NCTC13767</strain>
    </source>
</reference>
<evidence type="ECO:0000259" key="7">
    <source>
        <dbReference type="PROSITE" id="PS50850"/>
    </source>
</evidence>
<evidence type="ECO:0000256" key="6">
    <source>
        <dbReference type="SAM" id="Phobius"/>
    </source>
</evidence>
<dbReference type="InterPro" id="IPR020846">
    <property type="entry name" value="MFS_dom"/>
</dbReference>
<dbReference type="GO" id="GO:0005886">
    <property type="term" value="C:plasma membrane"/>
    <property type="evidence" value="ECO:0007669"/>
    <property type="project" value="UniProtKB-SubCell"/>
</dbReference>
<gene>
    <name evidence="8" type="ORF">NCTC13767_00865</name>
</gene>
<keyword evidence="2" id="KW-0813">Transport</keyword>
<dbReference type="InterPro" id="IPR036259">
    <property type="entry name" value="MFS_trans_sf"/>
</dbReference>
<keyword evidence="3 6" id="KW-0812">Transmembrane</keyword>
<dbReference type="EMBL" id="UHFM01000006">
    <property type="protein sequence ID" value="SUN58906.1"/>
    <property type="molecule type" value="Genomic_DNA"/>
</dbReference>
<evidence type="ECO:0000256" key="2">
    <source>
        <dbReference type="ARBA" id="ARBA00022448"/>
    </source>
</evidence>
<evidence type="ECO:0000313" key="8">
    <source>
        <dbReference type="EMBL" id="SUN58906.1"/>
    </source>
</evidence>
<evidence type="ECO:0000313" key="9">
    <source>
        <dbReference type="Proteomes" id="UP000254510"/>
    </source>
</evidence>
<dbReference type="Gene3D" id="1.20.1250.20">
    <property type="entry name" value="MFS general substrate transporter like domains"/>
    <property type="match status" value="1"/>
</dbReference>
<dbReference type="PROSITE" id="PS50850">
    <property type="entry name" value="MFS"/>
    <property type="match status" value="1"/>
</dbReference>
<feature type="transmembrane region" description="Helical" evidence="6">
    <location>
        <begin position="12"/>
        <end position="34"/>
    </location>
</feature>
<dbReference type="Proteomes" id="UP000254510">
    <property type="component" value="Unassembled WGS sequence"/>
</dbReference>
<dbReference type="InterPro" id="IPR053160">
    <property type="entry name" value="MFS_DHA3_Transporter"/>
</dbReference>
<dbReference type="PANTHER" id="PTHR23530:SF1">
    <property type="entry name" value="PERMEASE, MAJOR FACILITATOR SUPERFAMILY-RELATED"/>
    <property type="match status" value="1"/>
</dbReference>
<dbReference type="GO" id="GO:0022857">
    <property type="term" value="F:transmembrane transporter activity"/>
    <property type="evidence" value="ECO:0007669"/>
    <property type="project" value="InterPro"/>
</dbReference>
<dbReference type="SUPFAM" id="SSF103473">
    <property type="entry name" value="MFS general substrate transporter"/>
    <property type="match status" value="1"/>
</dbReference>
<evidence type="ECO:0000256" key="1">
    <source>
        <dbReference type="ARBA" id="ARBA00004651"/>
    </source>
</evidence>
<keyword evidence="5 6" id="KW-0472">Membrane</keyword>
<organism evidence="8 9">
    <name type="scientific">Streptococcus gallolyticus</name>
    <dbReference type="NCBI Taxonomy" id="315405"/>
    <lineage>
        <taxon>Bacteria</taxon>
        <taxon>Bacillati</taxon>
        <taxon>Bacillota</taxon>
        <taxon>Bacilli</taxon>
        <taxon>Lactobacillales</taxon>
        <taxon>Streptococcaceae</taxon>
        <taxon>Streptococcus</taxon>
    </lineage>
</organism>
<feature type="domain" description="Major facilitator superfamily (MFS) profile" evidence="7">
    <location>
        <begin position="7"/>
        <end position="87"/>
    </location>
</feature>
<feature type="transmembrane region" description="Helical" evidence="6">
    <location>
        <begin position="40"/>
        <end position="65"/>
    </location>
</feature>
<evidence type="ECO:0000256" key="5">
    <source>
        <dbReference type="ARBA" id="ARBA00023136"/>
    </source>
</evidence>
<accession>A0A380K1H2</accession>
<proteinExistence type="predicted"/>
<comment type="subcellular location">
    <subcellularLocation>
        <location evidence="1">Cell membrane</location>
        <topology evidence="1">Multi-pass membrane protein</topology>
    </subcellularLocation>
</comment>
<dbReference type="PANTHER" id="PTHR23530">
    <property type="entry name" value="TRANSPORT PROTEIN-RELATED"/>
    <property type="match status" value="1"/>
</dbReference>